<feature type="region of interest" description="Disordered" evidence="4">
    <location>
        <begin position="1"/>
        <end position="147"/>
    </location>
</feature>
<dbReference type="CDD" id="cd06779">
    <property type="entry name" value="cpPDZ_Deg_HtrA-like"/>
    <property type="match status" value="1"/>
</dbReference>
<feature type="compositionally biased region" description="Low complexity" evidence="4">
    <location>
        <begin position="96"/>
        <end position="134"/>
    </location>
</feature>
<dbReference type="AlphaFoldDB" id="A0A967B6I9"/>
<dbReference type="SUPFAM" id="SSF50494">
    <property type="entry name" value="Trypsin-like serine proteases"/>
    <property type="match status" value="1"/>
</dbReference>
<dbReference type="PANTHER" id="PTHR43343:SF3">
    <property type="entry name" value="PROTEASE DO-LIKE 8, CHLOROPLASTIC"/>
    <property type="match status" value="1"/>
</dbReference>
<keyword evidence="7" id="KW-1185">Reference proteome</keyword>
<reference evidence="6" key="1">
    <citation type="submission" date="2020-03" db="EMBL/GenBank/DDBJ databases">
        <title>Draft sequencing of Calidifontibacter sp. DB0510.</title>
        <authorList>
            <person name="Kim D.-U."/>
        </authorList>
    </citation>
    <scope>NUCLEOTIDE SEQUENCE</scope>
    <source>
        <strain evidence="6">DB0510</strain>
    </source>
</reference>
<organism evidence="6 7">
    <name type="scientific">Metallococcus carri</name>
    <dbReference type="NCBI Taxonomy" id="1656884"/>
    <lineage>
        <taxon>Bacteria</taxon>
        <taxon>Bacillati</taxon>
        <taxon>Actinomycetota</taxon>
        <taxon>Actinomycetes</taxon>
        <taxon>Micrococcales</taxon>
        <taxon>Dermacoccaceae</taxon>
        <taxon>Metallococcus</taxon>
    </lineage>
</organism>
<dbReference type="SUPFAM" id="SSF50156">
    <property type="entry name" value="PDZ domain-like"/>
    <property type="match status" value="1"/>
</dbReference>
<feature type="domain" description="PDZ" evidence="5">
    <location>
        <begin position="418"/>
        <end position="505"/>
    </location>
</feature>
<dbReference type="Pfam" id="PF13180">
    <property type="entry name" value="PDZ_2"/>
    <property type="match status" value="1"/>
</dbReference>
<accession>A0A967B6I9</accession>
<proteinExistence type="inferred from homology"/>
<evidence type="ECO:0000256" key="2">
    <source>
        <dbReference type="ARBA" id="ARBA00022670"/>
    </source>
</evidence>
<dbReference type="InterPro" id="IPR001478">
    <property type="entry name" value="PDZ"/>
</dbReference>
<dbReference type="Pfam" id="PF13365">
    <property type="entry name" value="Trypsin_2"/>
    <property type="match status" value="1"/>
</dbReference>
<dbReference type="GO" id="GO:0004252">
    <property type="term" value="F:serine-type endopeptidase activity"/>
    <property type="evidence" value="ECO:0007669"/>
    <property type="project" value="InterPro"/>
</dbReference>
<evidence type="ECO:0000256" key="3">
    <source>
        <dbReference type="ARBA" id="ARBA00022801"/>
    </source>
</evidence>
<dbReference type="InterPro" id="IPR051201">
    <property type="entry name" value="Chloro_Bact_Ser_Proteases"/>
</dbReference>
<dbReference type="PRINTS" id="PR00834">
    <property type="entry name" value="PROTEASES2C"/>
</dbReference>
<evidence type="ECO:0000313" key="6">
    <source>
        <dbReference type="EMBL" id="NHN55601.1"/>
    </source>
</evidence>
<keyword evidence="2" id="KW-0645">Protease</keyword>
<feature type="compositionally biased region" description="Basic and acidic residues" evidence="4">
    <location>
        <begin position="27"/>
        <end position="45"/>
    </location>
</feature>
<evidence type="ECO:0000313" key="7">
    <source>
        <dbReference type="Proteomes" id="UP000744769"/>
    </source>
</evidence>
<gene>
    <name evidence="6" type="ORF">G9U51_07380</name>
</gene>
<feature type="compositionally biased region" description="Low complexity" evidence="4">
    <location>
        <begin position="1"/>
        <end position="15"/>
    </location>
</feature>
<dbReference type="EMBL" id="JAAOIV010000004">
    <property type="protein sequence ID" value="NHN55601.1"/>
    <property type="molecule type" value="Genomic_DNA"/>
</dbReference>
<evidence type="ECO:0000256" key="1">
    <source>
        <dbReference type="ARBA" id="ARBA00010541"/>
    </source>
</evidence>
<name>A0A967B6I9_9MICO</name>
<dbReference type="Gene3D" id="2.30.42.10">
    <property type="match status" value="1"/>
</dbReference>
<dbReference type="PROSITE" id="PS50106">
    <property type="entry name" value="PDZ"/>
    <property type="match status" value="1"/>
</dbReference>
<dbReference type="PANTHER" id="PTHR43343">
    <property type="entry name" value="PEPTIDASE S12"/>
    <property type="match status" value="1"/>
</dbReference>
<keyword evidence="3" id="KW-0378">Hydrolase</keyword>
<evidence type="ECO:0000256" key="4">
    <source>
        <dbReference type="SAM" id="MobiDB-lite"/>
    </source>
</evidence>
<dbReference type="GO" id="GO:0006508">
    <property type="term" value="P:proteolysis"/>
    <property type="evidence" value="ECO:0007669"/>
    <property type="project" value="UniProtKB-KW"/>
</dbReference>
<feature type="compositionally biased region" description="Low complexity" evidence="4">
    <location>
        <begin position="75"/>
        <end position="87"/>
    </location>
</feature>
<comment type="similarity">
    <text evidence="1">Belongs to the peptidase S1C family.</text>
</comment>
<protein>
    <submittedName>
        <fullName evidence="6">PDZ domain-containing protein</fullName>
    </submittedName>
</protein>
<dbReference type="InterPro" id="IPR036034">
    <property type="entry name" value="PDZ_sf"/>
</dbReference>
<sequence length="519" mass="51922">MRKSSASATALTRARSTLRRKRPTLSDSDRPAQPDRDRGPERTEPIARPGDTGSIPRQGDTGVIPTQGDPGVHSQQPYGGQPGQRYGEGAPQPAYGQRFGQQHGQPQQPAYGSPWAAPSGQAQQGAPPQHGGQALSSAPAQTKQRRGPGWVALPVTALLAALLASGGTYAATRDDGGSSSVTNQTNVVTANPADFADAGTVNWSATANKVTPSVVAIAVDGSSGTASGEAQGSGVILDKQGNIATNNHVVAAMKNAKITVTLANNLSYTAKIVGTDPGTDLAVIRLEKPPADLTPVALGSDEKLVVGQPVMAVGNPLGFAGTVTTGIVSALNRPVTTQGQGSGGGAGEQSSTTNAIQTSAAINPGNSGGALVDGSGRLIGINSAIATLGQSTGSSQSGNIGIGFAIPVSVVQSITGQLIKSGKVQHALLGVQVSDGTAKIGDATEAAAIVRTVNPGSGAAQAGVKVGDAVVAADNRPVINADALVGYVRAKTAGDSVVLTVIRDGKRTNLTVQLGKANS</sequence>
<evidence type="ECO:0000259" key="5">
    <source>
        <dbReference type="PROSITE" id="PS50106"/>
    </source>
</evidence>
<dbReference type="InterPro" id="IPR009003">
    <property type="entry name" value="Peptidase_S1_PA"/>
</dbReference>
<dbReference type="Gene3D" id="2.40.10.10">
    <property type="entry name" value="Trypsin-like serine proteases"/>
    <property type="match status" value="2"/>
</dbReference>
<dbReference type="InterPro" id="IPR043504">
    <property type="entry name" value="Peptidase_S1_PA_chymotrypsin"/>
</dbReference>
<dbReference type="InterPro" id="IPR001940">
    <property type="entry name" value="Peptidase_S1C"/>
</dbReference>
<dbReference type="Proteomes" id="UP000744769">
    <property type="component" value="Unassembled WGS sequence"/>
</dbReference>
<dbReference type="SMART" id="SM00228">
    <property type="entry name" value="PDZ"/>
    <property type="match status" value="1"/>
</dbReference>
<comment type="caution">
    <text evidence="6">The sequence shown here is derived from an EMBL/GenBank/DDBJ whole genome shotgun (WGS) entry which is preliminary data.</text>
</comment>